<evidence type="ECO:0000313" key="4">
    <source>
        <dbReference type="EMBL" id="VDK48191.1"/>
    </source>
</evidence>
<dbReference type="GO" id="GO:0006518">
    <property type="term" value="P:peptide metabolic process"/>
    <property type="evidence" value="ECO:0007669"/>
    <property type="project" value="TreeGrafter"/>
</dbReference>
<dbReference type="GO" id="GO:0005615">
    <property type="term" value="C:extracellular space"/>
    <property type="evidence" value="ECO:0007669"/>
    <property type="project" value="TreeGrafter"/>
</dbReference>
<dbReference type="GO" id="GO:0016485">
    <property type="term" value="P:protein processing"/>
    <property type="evidence" value="ECO:0007669"/>
    <property type="project" value="TreeGrafter"/>
</dbReference>
<feature type="domain" description="Peptidase M14" evidence="3">
    <location>
        <begin position="1"/>
        <end position="123"/>
    </location>
</feature>
<comment type="similarity">
    <text evidence="1 2">Belongs to the peptidase M14 family.</text>
</comment>
<sequence length="124" mass="14190">MLCSSVYLWDVKGQRERKEKRLSMLKDRRYLAESYAKKHAHMAKNDHPPCDGTVNDAFAQHGGITNGAKWYSVSGGMQDFNYLATNAFEITLELSCDKFPDASMLPKLWLDNKEALTDFIRKVI</sequence>
<accession>A0A183D891</accession>
<dbReference type="Proteomes" id="UP000271098">
    <property type="component" value="Unassembled WGS sequence"/>
</dbReference>
<dbReference type="PANTHER" id="PTHR11532">
    <property type="entry name" value="PROTEASE M14 CARBOXYPEPTIDASE"/>
    <property type="match status" value="1"/>
</dbReference>
<dbReference type="PROSITE" id="PS52035">
    <property type="entry name" value="PEPTIDASE_M14"/>
    <property type="match status" value="1"/>
</dbReference>
<dbReference type="Gene3D" id="3.40.630.10">
    <property type="entry name" value="Zn peptidases"/>
    <property type="match status" value="1"/>
</dbReference>
<dbReference type="GO" id="GO:0004181">
    <property type="term" value="F:metallocarboxypeptidase activity"/>
    <property type="evidence" value="ECO:0007669"/>
    <property type="project" value="InterPro"/>
</dbReference>
<dbReference type="InterPro" id="IPR000834">
    <property type="entry name" value="Peptidase_M14"/>
</dbReference>
<dbReference type="PANTHER" id="PTHR11532:SF93">
    <property type="entry name" value="CARBOXYPEPTIDASE E"/>
    <property type="match status" value="1"/>
</dbReference>
<evidence type="ECO:0000259" key="3">
    <source>
        <dbReference type="PROSITE" id="PS52035"/>
    </source>
</evidence>
<keyword evidence="5" id="KW-1185">Reference proteome</keyword>
<organism evidence="6">
    <name type="scientific">Gongylonema pulchrum</name>
    <dbReference type="NCBI Taxonomy" id="637853"/>
    <lineage>
        <taxon>Eukaryota</taxon>
        <taxon>Metazoa</taxon>
        <taxon>Ecdysozoa</taxon>
        <taxon>Nematoda</taxon>
        <taxon>Chromadorea</taxon>
        <taxon>Rhabditida</taxon>
        <taxon>Spirurina</taxon>
        <taxon>Spiruromorpha</taxon>
        <taxon>Spiruroidea</taxon>
        <taxon>Gongylonematidae</taxon>
        <taxon>Gongylonema</taxon>
    </lineage>
</organism>
<protein>
    <submittedName>
        <fullName evidence="6">Peptidase_M14 domain-containing protein</fullName>
    </submittedName>
</protein>
<dbReference type="InterPro" id="IPR050753">
    <property type="entry name" value="Peptidase_M14_domain"/>
</dbReference>
<dbReference type="Pfam" id="PF00246">
    <property type="entry name" value="Peptidase_M14"/>
    <property type="match status" value="1"/>
</dbReference>
<evidence type="ECO:0000256" key="2">
    <source>
        <dbReference type="PROSITE-ProRule" id="PRU01379"/>
    </source>
</evidence>
<evidence type="ECO:0000256" key="1">
    <source>
        <dbReference type="ARBA" id="ARBA00005988"/>
    </source>
</evidence>
<gene>
    <name evidence="4" type="ORF">GPUH_LOCUS4934</name>
</gene>
<proteinExistence type="inferred from homology"/>
<dbReference type="GO" id="GO:0008270">
    <property type="term" value="F:zinc ion binding"/>
    <property type="evidence" value="ECO:0007669"/>
    <property type="project" value="InterPro"/>
</dbReference>
<dbReference type="SUPFAM" id="SSF53187">
    <property type="entry name" value="Zn-dependent exopeptidases"/>
    <property type="match status" value="1"/>
</dbReference>
<name>A0A183D891_9BILA</name>
<reference evidence="4 5" key="2">
    <citation type="submission" date="2018-11" db="EMBL/GenBank/DDBJ databases">
        <authorList>
            <consortium name="Pathogen Informatics"/>
        </authorList>
    </citation>
    <scope>NUCLEOTIDE SEQUENCE [LARGE SCALE GENOMIC DNA]</scope>
</reference>
<dbReference type="OrthoDB" id="10249045at2759"/>
<evidence type="ECO:0000313" key="6">
    <source>
        <dbReference type="WBParaSite" id="GPUH_0000493901-mRNA-1"/>
    </source>
</evidence>
<evidence type="ECO:0000313" key="5">
    <source>
        <dbReference type="Proteomes" id="UP000271098"/>
    </source>
</evidence>
<dbReference type="EMBL" id="UYRT01009850">
    <property type="protein sequence ID" value="VDK48191.1"/>
    <property type="molecule type" value="Genomic_DNA"/>
</dbReference>
<reference evidence="6" key="1">
    <citation type="submission" date="2016-06" db="UniProtKB">
        <authorList>
            <consortium name="WormBaseParasite"/>
        </authorList>
    </citation>
    <scope>IDENTIFICATION</scope>
</reference>
<feature type="active site" description="Proton donor/acceptor" evidence="2">
    <location>
        <position position="93"/>
    </location>
</feature>
<dbReference type="AlphaFoldDB" id="A0A183D891"/>
<dbReference type="WBParaSite" id="GPUH_0000493901-mRNA-1">
    <property type="protein sequence ID" value="GPUH_0000493901-mRNA-1"/>
    <property type="gene ID" value="GPUH_0000493901"/>
</dbReference>